<evidence type="ECO:0000313" key="2">
    <source>
        <dbReference type="EMBL" id="RGQ42753.1"/>
    </source>
</evidence>
<evidence type="ECO:0000256" key="1">
    <source>
        <dbReference type="SAM" id="MobiDB-lite"/>
    </source>
</evidence>
<reference evidence="2 3" key="1">
    <citation type="submission" date="2018-08" db="EMBL/GenBank/DDBJ databases">
        <title>A genome reference for cultivated species of the human gut microbiota.</title>
        <authorList>
            <person name="Zou Y."/>
            <person name="Xue W."/>
            <person name="Luo G."/>
        </authorList>
    </citation>
    <scope>NUCLEOTIDE SEQUENCE [LARGE SCALE GENOMIC DNA]</scope>
    <source>
        <strain evidence="2 3">AF28-26</strain>
    </source>
</reference>
<gene>
    <name evidence="2" type="ORF">DWY99_04130</name>
</gene>
<name>A0A412AYQ5_9FIRM</name>
<comment type="caution">
    <text evidence="2">The sequence shown here is derived from an EMBL/GenBank/DDBJ whole genome shotgun (WGS) entry which is preliminary data.</text>
</comment>
<accession>A0A412AYQ5</accession>
<dbReference type="AlphaFoldDB" id="A0A412AYQ5"/>
<evidence type="ECO:0000313" key="3">
    <source>
        <dbReference type="Proteomes" id="UP000284751"/>
    </source>
</evidence>
<sequence length="61" mass="6771">MYPSRLIEANGQAPGRRRSADKAGCVPSKPKQLQRTAKKARDPHEPVFSQRLTKAFPALPD</sequence>
<dbReference type="EMBL" id="QRTC01000010">
    <property type="protein sequence ID" value="RGQ42753.1"/>
    <property type="molecule type" value="Genomic_DNA"/>
</dbReference>
<organism evidence="2 3">
    <name type="scientific">[Clostridium] leptum</name>
    <dbReference type="NCBI Taxonomy" id="1535"/>
    <lineage>
        <taxon>Bacteria</taxon>
        <taxon>Bacillati</taxon>
        <taxon>Bacillota</taxon>
        <taxon>Clostridia</taxon>
        <taxon>Eubacteriales</taxon>
        <taxon>Oscillospiraceae</taxon>
        <taxon>Oscillospiraceae incertae sedis</taxon>
    </lineage>
</organism>
<feature type="region of interest" description="Disordered" evidence="1">
    <location>
        <begin position="1"/>
        <end position="61"/>
    </location>
</feature>
<protein>
    <submittedName>
        <fullName evidence="2">Uncharacterized protein</fullName>
    </submittedName>
</protein>
<dbReference type="Proteomes" id="UP000284751">
    <property type="component" value="Unassembled WGS sequence"/>
</dbReference>
<proteinExistence type="predicted"/>